<gene>
    <name evidence="1" type="ORF">DHETER_LOCUS1225</name>
</gene>
<evidence type="ECO:0000313" key="2">
    <source>
        <dbReference type="Proteomes" id="UP000789702"/>
    </source>
</evidence>
<sequence length="520" mass="58292">MDFFPLTQKQQSIWLLLIIPTIVAHEHAANLTGDIGATDDPIDGTLWAHIIFMSLAFGIIFPTGMVLGFSRSRFHVPFQLVGTFIATLGYFLGHAHEGRQFAGDTAHASYASYIMLLLMAQVCLGLYLKCHFENGANEWIRPMSVKFHRVVGIGMPVIGYIQMVLGVITATGWCRGSKLGQCLGHFIMGSSFIAHGILLILVMRFSTEWLRRKGKSQDYYDSWVIMIWGFINTFLEHRWGTSWTTGDIQHTLVGIMWWSGGLLGIYLSRKSIKRNIIPSLIIIFTGYILSQQPQQLDISSEIHKLFGFTLMGAGFARLIEVCFMVVEKPITPFRSLCPFLLIISGLLFMGAHEDQVLYLSTNGIDAYSYALIQLTIAFFIFFAVNIMIDVYWMSGKNDGEPKYEIIGNVTNENDLNSSRGNKGKNEPNRDVLEGRNGMDGGDGGRGRFTSRNSSFIDDGHISVNLNVDAIRDNNNLESDDDNERNGEIEKKSDGFVVNYLLVGQHADEKSQDGDERTDEM</sequence>
<reference evidence="1" key="1">
    <citation type="submission" date="2021-06" db="EMBL/GenBank/DDBJ databases">
        <authorList>
            <person name="Kallberg Y."/>
            <person name="Tangrot J."/>
            <person name="Rosling A."/>
        </authorList>
    </citation>
    <scope>NUCLEOTIDE SEQUENCE</scope>
    <source>
        <strain evidence="1">IL203A</strain>
    </source>
</reference>
<protein>
    <submittedName>
        <fullName evidence="1">434_t:CDS:1</fullName>
    </submittedName>
</protein>
<comment type="caution">
    <text evidence="1">The sequence shown here is derived from an EMBL/GenBank/DDBJ whole genome shotgun (WGS) entry which is preliminary data.</text>
</comment>
<evidence type="ECO:0000313" key="1">
    <source>
        <dbReference type="EMBL" id="CAG8459745.1"/>
    </source>
</evidence>
<proteinExistence type="predicted"/>
<dbReference type="EMBL" id="CAJVPU010000710">
    <property type="protein sequence ID" value="CAG8459745.1"/>
    <property type="molecule type" value="Genomic_DNA"/>
</dbReference>
<keyword evidence="2" id="KW-1185">Reference proteome</keyword>
<name>A0ACA9K8W0_9GLOM</name>
<accession>A0ACA9K8W0</accession>
<dbReference type="Proteomes" id="UP000789702">
    <property type="component" value="Unassembled WGS sequence"/>
</dbReference>
<organism evidence="1 2">
    <name type="scientific">Dentiscutata heterogama</name>
    <dbReference type="NCBI Taxonomy" id="1316150"/>
    <lineage>
        <taxon>Eukaryota</taxon>
        <taxon>Fungi</taxon>
        <taxon>Fungi incertae sedis</taxon>
        <taxon>Mucoromycota</taxon>
        <taxon>Glomeromycotina</taxon>
        <taxon>Glomeromycetes</taxon>
        <taxon>Diversisporales</taxon>
        <taxon>Gigasporaceae</taxon>
        <taxon>Dentiscutata</taxon>
    </lineage>
</organism>